<accession>A0A364LN29</accession>
<dbReference type="SUPFAM" id="SSF48065">
    <property type="entry name" value="DBL homology domain (DH-domain)"/>
    <property type="match status" value="1"/>
</dbReference>
<evidence type="ECO:0000313" key="2">
    <source>
        <dbReference type="EMBL" id="RAP38451.1"/>
    </source>
</evidence>
<dbReference type="AlphaFoldDB" id="A0A364LN29"/>
<sequence length="337" mass="37703">MKDKRELRANWVAKSDSKAAYAFEEIIAKAETAYASFNKLSDFLNRVNENHEMDSYIKEVDALISSYEKMEIDKLITSEEDNLETVVDRLAELIQSPRFAEFISHLEKAALIQPEYSQEVENAVKTYNEAHSDASQQISLNSVENVAIVPMQHLMRYPLLIGALQGQAEKSSQSENLKSALNRSLDKVMDFAEHFENAKAEKDNYLGIIDQNLEQLKKESMRLSSRNSVAGEQAVKLSNTLSDLRERYAKAQITPDEFKQQTTKEIEAAQKTELGKHGGILDCLARLFHAVTGINLQTKSVAITNQMKASLAQIKDEVKPEANAELEASETAGMSGP</sequence>
<proteinExistence type="predicted"/>
<dbReference type="InterPro" id="IPR000219">
    <property type="entry name" value="DH_dom"/>
</dbReference>
<evidence type="ECO:0000313" key="3">
    <source>
        <dbReference type="Proteomes" id="UP000249458"/>
    </source>
</evidence>
<dbReference type="RefSeq" id="WP_112218092.1">
    <property type="nucleotide sequence ID" value="NZ_MVJN01000001.1"/>
</dbReference>
<dbReference type="GO" id="GO:0005085">
    <property type="term" value="F:guanyl-nucleotide exchange factor activity"/>
    <property type="evidence" value="ECO:0007669"/>
    <property type="project" value="InterPro"/>
</dbReference>
<dbReference type="InterPro" id="IPR035899">
    <property type="entry name" value="DBL_dom_sf"/>
</dbReference>
<dbReference type="PROSITE" id="PS50010">
    <property type="entry name" value="DH_2"/>
    <property type="match status" value="1"/>
</dbReference>
<dbReference type="Proteomes" id="UP000249458">
    <property type="component" value="Unassembled WGS sequence"/>
</dbReference>
<dbReference type="EMBL" id="MVJN01000001">
    <property type="protein sequence ID" value="RAP38451.1"/>
    <property type="molecule type" value="Genomic_DNA"/>
</dbReference>
<reference evidence="2 3" key="1">
    <citation type="submission" date="2017-02" db="EMBL/GenBank/DDBJ databases">
        <title>Legionella quilivanii strain from human: case report and whole genome sequencing analysis.</title>
        <authorList>
            <person name="Lalancette C."/>
            <person name="Leduc J.-M."/>
            <person name="Levesque S."/>
            <person name="Fournier E."/>
            <person name="Saoud J."/>
            <person name="Faucher S.P."/>
            <person name="Bernard K."/>
            <person name="Martineau C."/>
            <person name="Longtin J."/>
        </authorList>
    </citation>
    <scope>NUCLEOTIDE SEQUENCE [LARGE SCALE GENOMIC DNA]</scope>
    <source>
        <strain evidence="2 3">ID143958</strain>
    </source>
</reference>
<protein>
    <recommendedName>
        <fullName evidence="1">DH domain-containing protein</fullName>
    </recommendedName>
</protein>
<feature type="domain" description="DH" evidence="1">
    <location>
        <begin position="44"/>
        <end position="198"/>
    </location>
</feature>
<organism evidence="2 3">
    <name type="scientific">Legionella quinlivanii</name>
    <dbReference type="NCBI Taxonomy" id="45073"/>
    <lineage>
        <taxon>Bacteria</taxon>
        <taxon>Pseudomonadati</taxon>
        <taxon>Pseudomonadota</taxon>
        <taxon>Gammaproteobacteria</taxon>
        <taxon>Legionellales</taxon>
        <taxon>Legionellaceae</taxon>
        <taxon>Legionella</taxon>
    </lineage>
</organism>
<gene>
    <name evidence="2" type="ORF">B1207_00750</name>
</gene>
<dbReference type="Pfam" id="PF00621">
    <property type="entry name" value="RhoGEF"/>
    <property type="match status" value="1"/>
</dbReference>
<dbReference type="Gene3D" id="1.20.900.10">
    <property type="entry name" value="Dbl homology (DH) domain"/>
    <property type="match status" value="1"/>
</dbReference>
<comment type="caution">
    <text evidence="2">The sequence shown here is derived from an EMBL/GenBank/DDBJ whole genome shotgun (WGS) entry which is preliminary data.</text>
</comment>
<name>A0A364LN29_9GAMM</name>
<evidence type="ECO:0000259" key="1">
    <source>
        <dbReference type="PROSITE" id="PS50010"/>
    </source>
</evidence>